<proteinExistence type="inferred from homology"/>
<keyword evidence="5" id="KW-1185">Reference proteome</keyword>
<dbReference type="Proteomes" id="UP000026962">
    <property type="component" value="Chromosome 2"/>
</dbReference>
<accession>A0A0E0K5A9</accession>
<name>A0A0E0K5A9_ORYPU</name>
<dbReference type="PANTHER" id="PTHR33155:SF75">
    <property type="entry name" value="OS02G0750800 PROTEIN"/>
    <property type="match status" value="1"/>
</dbReference>
<feature type="region of interest" description="Disordered" evidence="2">
    <location>
        <begin position="49"/>
        <end position="69"/>
    </location>
</feature>
<evidence type="ECO:0000256" key="1">
    <source>
        <dbReference type="ARBA" id="ARBA00008690"/>
    </source>
</evidence>
<evidence type="ECO:0000313" key="4">
    <source>
        <dbReference type="EnsemblPlants" id="OPUNC02G30180.1"/>
    </source>
</evidence>
<dbReference type="HOGENOM" id="CLU_106473_0_0_1"/>
<dbReference type="AlphaFoldDB" id="A0A0E0K5A9"/>
<evidence type="ECO:0000259" key="3">
    <source>
        <dbReference type="Pfam" id="PF11250"/>
    </source>
</evidence>
<dbReference type="Gramene" id="OPUNC02G30180.1">
    <property type="protein sequence ID" value="OPUNC02G30180.1"/>
    <property type="gene ID" value="OPUNC02G30180"/>
</dbReference>
<feature type="compositionally biased region" description="Basic and acidic residues" evidence="2">
    <location>
        <begin position="49"/>
        <end position="63"/>
    </location>
</feature>
<evidence type="ECO:0000313" key="5">
    <source>
        <dbReference type="Proteomes" id="UP000026962"/>
    </source>
</evidence>
<dbReference type="EnsemblPlants" id="OPUNC02G30180.1">
    <property type="protein sequence ID" value="OPUNC02G30180.1"/>
    <property type="gene ID" value="OPUNC02G30180"/>
</dbReference>
<dbReference type="PANTHER" id="PTHR33155">
    <property type="entry name" value="FANTASTIC FOUR-LIKE PROTEIN (DUF3049)"/>
    <property type="match status" value="1"/>
</dbReference>
<dbReference type="OMA" id="CPHDPLP"/>
<dbReference type="InterPro" id="IPR021410">
    <property type="entry name" value="FAF"/>
</dbReference>
<dbReference type="InterPro" id="IPR046431">
    <property type="entry name" value="FAF_dom"/>
</dbReference>
<sequence>MPAQRLPCRDRDSLGLRSLLVADATACGDRDRVVTRVIVAVPPQRVQETTRREEECNGGRIDNEEGDENGGDEGCWVTYGRRGRMRRLPPPLPSLRGAMRRTRTEDGRLLITEAPAGARRPEYIIRARRWGGRLTMQLVESKDFYPCPAPAGPSPAQEDDEDTVATQAAKDTSMAAAMGKGDPASYVQKAAVSPPTPSPPSIGCFEDVIKYHSIGSTSLDQIVTLRMVH</sequence>
<reference evidence="4" key="2">
    <citation type="submission" date="2018-05" db="EMBL/GenBank/DDBJ databases">
        <title>OpunRS2 (Oryza punctata Reference Sequence Version 2).</title>
        <authorList>
            <person name="Zhang J."/>
            <person name="Kudrna D."/>
            <person name="Lee S."/>
            <person name="Talag J."/>
            <person name="Welchert J."/>
            <person name="Wing R.A."/>
        </authorList>
    </citation>
    <scope>NUCLEOTIDE SEQUENCE [LARGE SCALE GENOMIC DNA]</scope>
</reference>
<organism evidence="4">
    <name type="scientific">Oryza punctata</name>
    <name type="common">Red rice</name>
    <dbReference type="NCBI Taxonomy" id="4537"/>
    <lineage>
        <taxon>Eukaryota</taxon>
        <taxon>Viridiplantae</taxon>
        <taxon>Streptophyta</taxon>
        <taxon>Embryophyta</taxon>
        <taxon>Tracheophyta</taxon>
        <taxon>Spermatophyta</taxon>
        <taxon>Magnoliopsida</taxon>
        <taxon>Liliopsida</taxon>
        <taxon>Poales</taxon>
        <taxon>Poaceae</taxon>
        <taxon>BOP clade</taxon>
        <taxon>Oryzoideae</taxon>
        <taxon>Oryzeae</taxon>
        <taxon>Oryzinae</taxon>
        <taxon>Oryza</taxon>
    </lineage>
</organism>
<reference evidence="4" key="1">
    <citation type="submission" date="2015-04" db="UniProtKB">
        <authorList>
            <consortium name="EnsemblPlants"/>
        </authorList>
    </citation>
    <scope>IDENTIFICATION</scope>
</reference>
<dbReference type="STRING" id="4537.A0A0E0K5A9"/>
<evidence type="ECO:0000256" key="2">
    <source>
        <dbReference type="SAM" id="MobiDB-lite"/>
    </source>
</evidence>
<feature type="domain" description="FAF" evidence="3">
    <location>
        <begin position="88"/>
        <end position="138"/>
    </location>
</feature>
<dbReference type="eggNOG" id="ENOG502R3QC">
    <property type="taxonomic scope" value="Eukaryota"/>
</dbReference>
<protein>
    <recommendedName>
        <fullName evidence="3">FAF domain-containing protein</fullName>
    </recommendedName>
</protein>
<dbReference type="Pfam" id="PF11250">
    <property type="entry name" value="FAF"/>
    <property type="match status" value="1"/>
</dbReference>
<comment type="similarity">
    <text evidence="1">Belongs to the fantastic four family.</text>
</comment>